<dbReference type="RefSeq" id="WP_086422963.1">
    <property type="nucleotide sequence ID" value="NZ_NFDE01000057.1"/>
</dbReference>
<dbReference type="Proteomes" id="UP000194945">
    <property type="component" value="Unassembled WGS sequence"/>
</dbReference>
<feature type="chain" id="PRO_5012150761" evidence="1">
    <location>
        <begin position="27"/>
        <end position="148"/>
    </location>
</feature>
<name>A0A242Z333_9BACI</name>
<protein>
    <submittedName>
        <fullName evidence="2">Uncharacterized protein</fullName>
    </submittedName>
</protein>
<feature type="signal peptide" evidence="1">
    <location>
        <begin position="1"/>
        <end position="26"/>
    </location>
</feature>
<evidence type="ECO:0000313" key="3">
    <source>
        <dbReference type="Proteomes" id="UP000194945"/>
    </source>
</evidence>
<comment type="caution">
    <text evidence="2">The sequence shown here is derived from an EMBL/GenBank/DDBJ whole genome shotgun (WGS) entry which is preliminary data.</text>
</comment>
<evidence type="ECO:0000256" key="1">
    <source>
        <dbReference type="SAM" id="SignalP"/>
    </source>
</evidence>
<keyword evidence="1" id="KW-0732">Signal</keyword>
<gene>
    <name evidence="2" type="ORF">BK730_19685</name>
</gene>
<proteinExistence type="predicted"/>
<dbReference type="EMBL" id="NFDE01000057">
    <property type="protein sequence ID" value="OTX86866.1"/>
    <property type="molecule type" value="Genomic_DNA"/>
</dbReference>
<reference evidence="2 3" key="1">
    <citation type="submission" date="2016-10" db="EMBL/GenBank/DDBJ databases">
        <title>Comparative genomics of Bacillus thuringiensis reveals a path to pathogens against multiple invertebrate hosts.</title>
        <authorList>
            <person name="Zheng J."/>
            <person name="Gao Q."/>
            <person name="Liu H."/>
            <person name="Peng D."/>
            <person name="Ruan L."/>
            <person name="Sun M."/>
        </authorList>
    </citation>
    <scope>NUCLEOTIDE SEQUENCE [LARGE SCALE GENOMIC DNA]</scope>
    <source>
        <strain evidence="2">BGSC 4BK1</strain>
    </source>
</reference>
<accession>A0A242Z333</accession>
<evidence type="ECO:0000313" key="2">
    <source>
        <dbReference type="EMBL" id="OTX86866.1"/>
    </source>
</evidence>
<dbReference type="AlphaFoldDB" id="A0A242Z333"/>
<sequence length="148" mass="15547">MKIKSLVLSAIAATTIVGGSAIPTFAASGNTESQLTSASNELSAPYMDLIPYADSSSAIVIPPEWKAVSGAVDGKGKYGKIKLYSSGIAGLYVQENNGNGWVTMGGTGLQLYEEGGEVTLDYWMDKGKQYRIEVISGLKSTGTIRNSL</sequence>
<organism evidence="2 3">
    <name type="scientific">Bacillus wiedmannii</name>
    <dbReference type="NCBI Taxonomy" id="1890302"/>
    <lineage>
        <taxon>Bacteria</taxon>
        <taxon>Bacillati</taxon>
        <taxon>Bacillota</taxon>
        <taxon>Bacilli</taxon>
        <taxon>Bacillales</taxon>
        <taxon>Bacillaceae</taxon>
        <taxon>Bacillus</taxon>
        <taxon>Bacillus cereus group</taxon>
    </lineage>
</organism>